<dbReference type="InterPro" id="IPR014004">
    <property type="entry name" value="Transpt-assoc_nodulatn_dom_bac"/>
</dbReference>
<accession>A0ABV5MSX3</accession>
<name>A0ABV5MSX3_9ACTN</name>
<feature type="domain" description="BON" evidence="2">
    <location>
        <begin position="86"/>
        <end position="154"/>
    </location>
</feature>
<feature type="domain" description="BON" evidence="2">
    <location>
        <begin position="11"/>
        <end position="79"/>
    </location>
</feature>
<feature type="domain" description="BON" evidence="2">
    <location>
        <begin position="159"/>
        <end position="227"/>
    </location>
</feature>
<evidence type="ECO:0000256" key="1">
    <source>
        <dbReference type="ARBA" id="ARBA00022729"/>
    </source>
</evidence>
<evidence type="ECO:0000259" key="2">
    <source>
        <dbReference type="PROSITE" id="PS50914"/>
    </source>
</evidence>
<dbReference type="RefSeq" id="WP_223103749.1">
    <property type="nucleotide sequence ID" value="NZ_CP061913.1"/>
</dbReference>
<dbReference type="Proteomes" id="UP001589608">
    <property type="component" value="Unassembled WGS sequence"/>
</dbReference>
<keyword evidence="4" id="KW-1185">Reference proteome</keyword>
<evidence type="ECO:0000313" key="3">
    <source>
        <dbReference type="EMBL" id="MFB9451984.1"/>
    </source>
</evidence>
<reference evidence="3 4" key="1">
    <citation type="submission" date="2024-09" db="EMBL/GenBank/DDBJ databases">
        <authorList>
            <person name="Sun Q."/>
            <person name="Mori K."/>
        </authorList>
    </citation>
    <scope>NUCLEOTIDE SEQUENCE [LARGE SCALE GENOMIC DNA]</scope>
    <source>
        <strain evidence="3 4">JCM 3307</strain>
    </source>
</reference>
<protein>
    <submittedName>
        <fullName evidence="3">BON domain-containing protein</fullName>
    </submittedName>
</protein>
<keyword evidence="1" id="KW-0732">Signal</keyword>
<dbReference type="InterPro" id="IPR007055">
    <property type="entry name" value="BON_dom"/>
</dbReference>
<dbReference type="PANTHER" id="PTHR34606">
    <property type="entry name" value="BON DOMAIN-CONTAINING PROTEIN"/>
    <property type="match status" value="1"/>
</dbReference>
<evidence type="ECO:0000313" key="4">
    <source>
        <dbReference type="Proteomes" id="UP001589608"/>
    </source>
</evidence>
<gene>
    <name evidence="3" type="ORF">ACFFTR_53755</name>
</gene>
<dbReference type="Gene3D" id="3.30.1340.30">
    <property type="match status" value="3"/>
</dbReference>
<dbReference type="PANTHER" id="PTHR34606:SF4">
    <property type="entry name" value="OUTER MEMBRANE LIPOPROTEIN DOLP"/>
    <property type="match status" value="1"/>
</dbReference>
<dbReference type="PROSITE" id="PS50914">
    <property type="entry name" value="BON"/>
    <property type="match status" value="3"/>
</dbReference>
<proteinExistence type="predicted"/>
<dbReference type="SMART" id="SM00749">
    <property type="entry name" value="BON"/>
    <property type="match status" value="3"/>
</dbReference>
<sequence>MTSATTTESRTDEQIQRDVLTELKWDARLQPNEIGVIVKGGVVTLTGWVDSFVKKWAAERAVERVRGVRAVANDIEVRLPGWAERTDADIAAAVARALEWDAVLPPDAVTASVSNGWVTLRGEVEWEYQRREAERQVRRLTGVRGVTNLVTVRPKSNPSPEALRRKIQEALIRAAEVDAKQIDIDVQGDTVVLKGTVHSWAEREQAERAAWSAPGVTTVKNRITVEP</sequence>
<organism evidence="3 4">
    <name type="scientific">Dactylosporangium vinaceum</name>
    <dbReference type="NCBI Taxonomy" id="53362"/>
    <lineage>
        <taxon>Bacteria</taxon>
        <taxon>Bacillati</taxon>
        <taxon>Actinomycetota</taxon>
        <taxon>Actinomycetes</taxon>
        <taxon>Micromonosporales</taxon>
        <taxon>Micromonosporaceae</taxon>
        <taxon>Dactylosporangium</taxon>
    </lineage>
</organism>
<dbReference type="Pfam" id="PF04972">
    <property type="entry name" value="BON"/>
    <property type="match status" value="3"/>
</dbReference>
<dbReference type="EMBL" id="JBHMCA010000097">
    <property type="protein sequence ID" value="MFB9451984.1"/>
    <property type="molecule type" value="Genomic_DNA"/>
</dbReference>
<comment type="caution">
    <text evidence="3">The sequence shown here is derived from an EMBL/GenBank/DDBJ whole genome shotgun (WGS) entry which is preliminary data.</text>
</comment>
<dbReference type="InterPro" id="IPR051686">
    <property type="entry name" value="Lipoprotein_DolP"/>
</dbReference>